<keyword evidence="1" id="KW-0812">Transmembrane</keyword>
<dbReference type="InParanoid" id="H2XXA3"/>
<dbReference type="HOGENOM" id="CLU_1122239_0_0_1"/>
<dbReference type="Proteomes" id="UP000008144">
    <property type="component" value="Unassembled WGS sequence"/>
</dbReference>
<reference evidence="2" key="3">
    <citation type="submission" date="2025-09" db="UniProtKB">
        <authorList>
            <consortium name="Ensembl"/>
        </authorList>
    </citation>
    <scope>IDENTIFICATION</scope>
</reference>
<protein>
    <submittedName>
        <fullName evidence="2">Epiplakin</fullName>
    </submittedName>
</protein>
<evidence type="ECO:0000313" key="3">
    <source>
        <dbReference type="Proteomes" id="UP000008144"/>
    </source>
</evidence>
<organism evidence="2 3">
    <name type="scientific">Ciona intestinalis</name>
    <name type="common">Transparent sea squirt</name>
    <name type="synonym">Ascidia intestinalis</name>
    <dbReference type="NCBI Taxonomy" id="7719"/>
    <lineage>
        <taxon>Eukaryota</taxon>
        <taxon>Metazoa</taxon>
        <taxon>Chordata</taxon>
        <taxon>Tunicata</taxon>
        <taxon>Ascidiacea</taxon>
        <taxon>Phlebobranchia</taxon>
        <taxon>Cionidae</taxon>
        <taxon>Ciona</taxon>
    </lineage>
</organism>
<reference evidence="3" key="1">
    <citation type="journal article" date="2002" name="Science">
        <title>The draft genome of Ciona intestinalis: insights into chordate and vertebrate origins.</title>
        <authorList>
            <person name="Dehal P."/>
            <person name="Satou Y."/>
            <person name="Campbell R.K."/>
            <person name="Chapman J."/>
            <person name="Degnan B."/>
            <person name="De Tomaso A."/>
            <person name="Davidson B."/>
            <person name="Di Gregorio A."/>
            <person name="Gelpke M."/>
            <person name="Goodstein D.M."/>
            <person name="Harafuji N."/>
            <person name="Hastings K.E."/>
            <person name="Ho I."/>
            <person name="Hotta K."/>
            <person name="Huang W."/>
            <person name="Kawashima T."/>
            <person name="Lemaire P."/>
            <person name="Martinez D."/>
            <person name="Meinertzhagen I.A."/>
            <person name="Necula S."/>
            <person name="Nonaka M."/>
            <person name="Putnam N."/>
            <person name="Rash S."/>
            <person name="Saiga H."/>
            <person name="Satake M."/>
            <person name="Terry A."/>
            <person name="Yamada L."/>
            <person name="Wang H.G."/>
            <person name="Awazu S."/>
            <person name="Azumi K."/>
            <person name="Boore J."/>
            <person name="Branno M."/>
            <person name="Chin-Bow S."/>
            <person name="DeSantis R."/>
            <person name="Doyle S."/>
            <person name="Francino P."/>
            <person name="Keys D.N."/>
            <person name="Haga S."/>
            <person name="Hayashi H."/>
            <person name="Hino K."/>
            <person name="Imai K.S."/>
            <person name="Inaba K."/>
            <person name="Kano S."/>
            <person name="Kobayashi K."/>
            <person name="Kobayashi M."/>
            <person name="Lee B.I."/>
            <person name="Makabe K.W."/>
            <person name="Manohar C."/>
            <person name="Matassi G."/>
            <person name="Medina M."/>
            <person name="Mochizuki Y."/>
            <person name="Mount S."/>
            <person name="Morishita T."/>
            <person name="Miura S."/>
            <person name="Nakayama A."/>
            <person name="Nishizaka S."/>
            <person name="Nomoto H."/>
            <person name="Ohta F."/>
            <person name="Oishi K."/>
            <person name="Rigoutsos I."/>
            <person name="Sano M."/>
            <person name="Sasaki A."/>
            <person name="Sasakura Y."/>
            <person name="Shoguchi E."/>
            <person name="Shin-i T."/>
            <person name="Spagnuolo A."/>
            <person name="Stainier D."/>
            <person name="Suzuki M.M."/>
            <person name="Tassy O."/>
            <person name="Takatori N."/>
            <person name="Tokuoka M."/>
            <person name="Yagi K."/>
            <person name="Yoshizaki F."/>
            <person name="Wada S."/>
            <person name="Zhang C."/>
            <person name="Hyatt P.D."/>
            <person name="Larimer F."/>
            <person name="Detter C."/>
            <person name="Doggett N."/>
            <person name="Glavina T."/>
            <person name="Hawkins T."/>
            <person name="Richardson P."/>
            <person name="Lucas S."/>
            <person name="Kohara Y."/>
            <person name="Levine M."/>
            <person name="Satoh N."/>
            <person name="Rokhsar D.S."/>
        </authorList>
    </citation>
    <scope>NUCLEOTIDE SEQUENCE [LARGE SCALE GENOMIC DNA]</scope>
</reference>
<dbReference type="AlphaFoldDB" id="H2XXA3"/>
<name>H2XXA3_CIOIN</name>
<keyword evidence="1" id="KW-1133">Transmembrane helix</keyword>
<evidence type="ECO:0000256" key="1">
    <source>
        <dbReference type="SAM" id="Phobius"/>
    </source>
</evidence>
<accession>H2XXA3</accession>
<keyword evidence="3" id="KW-1185">Reference proteome</keyword>
<keyword evidence="1" id="KW-0472">Membrane</keyword>
<proteinExistence type="predicted"/>
<reference evidence="2" key="2">
    <citation type="submission" date="2025-08" db="UniProtKB">
        <authorList>
            <consortium name="Ensembl"/>
        </authorList>
    </citation>
    <scope>IDENTIFICATION</scope>
</reference>
<gene>
    <name evidence="2" type="primary">LOC100182972</name>
</gene>
<dbReference type="Ensembl" id="ENSCINT00000034471.1">
    <property type="protein sequence ID" value="ENSCINP00000034287.1"/>
    <property type="gene ID" value="ENSCING00000019486.1"/>
</dbReference>
<feature type="transmembrane region" description="Helical" evidence="1">
    <location>
        <begin position="6"/>
        <end position="29"/>
    </location>
</feature>
<sequence length="248" mass="28079">MPFTYLPSAIVSLAALFSTTVVLMSCLFCKRIFTRKTSENQSNINDCENDSTVLAKTFEDNEKSEHGTENVLFGKDDETKDAYLQDETKKKLSPRHIEIISQVSGSTKNNCTDQHQEQNKGSEKQMMYDDTEGHEDDTSVVENVRANAFTLKSNSYSIRSNDVEDFSNAIEKVVIHDHQSQLQFSKPDDHGNRADWKRFDNIVIPGGWRREVKLIDLLQLGLVDETTADDLMITFSKSDDITDDALVP</sequence>
<evidence type="ECO:0000313" key="2">
    <source>
        <dbReference type="Ensembl" id="ENSCINP00000034287.1"/>
    </source>
</evidence>